<dbReference type="RefSeq" id="WP_139232227.1">
    <property type="nucleotide sequence ID" value="NZ_FOYR01000002.1"/>
</dbReference>
<keyword evidence="1" id="KW-1133">Transmembrane helix</keyword>
<evidence type="ECO:0000313" key="2">
    <source>
        <dbReference type="EMBL" id="SFR53821.1"/>
    </source>
</evidence>
<dbReference type="AlphaFoldDB" id="A0A1I6HH82"/>
<keyword evidence="1" id="KW-0812">Transmembrane</keyword>
<feature type="transmembrane region" description="Helical" evidence="1">
    <location>
        <begin position="144"/>
        <end position="161"/>
    </location>
</feature>
<feature type="transmembrane region" description="Helical" evidence="1">
    <location>
        <begin position="111"/>
        <end position="132"/>
    </location>
</feature>
<proteinExistence type="predicted"/>
<evidence type="ECO:0000313" key="3">
    <source>
        <dbReference type="Proteomes" id="UP000198877"/>
    </source>
</evidence>
<keyword evidence="1" id="KW-0472">Membrane</keyword>
<feature type="transmembrane region" description="Helical" evidence="1">
    <location>
        <begin position="56"/>
        <end position="75"/>
    </location>
</feature>
<dbReference type="EMBL" id="FOYR01000002">
    <property type="protein sequence ID" value="SFR53821.1"/>
    <property type="molecule type" value="Genomic_DNA"/>
</dbReference>
<feature type="transmembrane region" description="Helical" evidence="1">
    <location>
        <begin position="87"/>
        <end position="105"/>
    </location>
</feature>
<sequence length="208" mass="22074">MTVAQPRPDSVPSRSDAPLRGRNLRIVAWIIAWLGAQAVTPLLSVGGEEVTDVPGLLLQGAVAALIWVLLVLRYPDDSGTLTAVSRTVWMYAMVPVAACVYVIHLGSAGGLLYDMFIGAFGIGWRWFLFGILQLRLATVVPRAAVLWVSAAGMGTWLTFAGSSTVGVAQLVQGPILILVSLIPAFLRIALKNIHAFVAVGLTVSLVMA</sequence>
<feature type="transmembrane region" description="Helical" evidence="1">
    <location>
        <begin position="167"/>
        <end position="186"/>
    </location>
</feature>
<reference evidence="3" key="1">
    <citation type="submission" date="2016-10" db="EMBL/GenBank/DDBJ databases">
        <authorList>
            <person name="Varghese N."/>
            <person name="Submissions S."/>
        </authorList>
    </citation>
    <scope>NUCLEOTIDE SEQUENCE [LARGE SCALE GENOMIC DNA]</scope>
    <source>
        <strain evidence="3">CL127</strain>
    </source>
</reference>
<protein>
    <submittedName>
        <fullName evidence="2">Uncharacterized protein</fullName>
    </submittedName>
</protein>
<organism evidence="2 3">
    <name type="scientific">Microbacterium azadirachtae</name>
    <dbReference type="NCBI Taxonomy" id="582680"/>
    <lineage>
        <taxon>Bacteria</taxon>
        <taxon>Bacillati</taxon>
        <taxon>Actinomycetota</taxon>
        <taxon>Actinomycetes</taxon>
        <taxon>Micrococcales</taxon>
        <taxon>Microbacteriaceae</taxon>
        <taxon>Microbacterium</taxon>
    </lineage>
</organism>
<accession>A0A1I6HH82</accession>
<evidence type="ECO:0000256" key="1">
    <source>
        <dbReference type="SAM" id="Phobius"/>
    </source>
</evidence>
<dbReference type="Proteomes" id="UP000198877">
    <property type="component" value="Unassembled WGS sequence"/>
</dbReference>
<name>A0A1I6HH82_9MICO</name>
<gene>
    <name evidence="2" type="ORF">SAMN04488591_1836</name>
</gene>
<feature type="transmembrane region" description="Helical" evidence="1">
    <location>
        <begin position="24"/>
        <end position="44"/>
    </location>
</feature>